<dbReference type="PROSITE" id="PS50838">
    <property type="entry name" value="MAGE"/>
    <property type="match status" value="1"/>
</dbReference>
<proteinExistence type="predicted"/>
<feature type="region of interest" description="Disordered" evidence="1">
    <location>
        <begin position="152"/>
        <end position="175"/>
    </location>
</feature>
<sequence length="413" mass="46897">MPRGQKSKLRAQEKRRQLRGESRFLKTAQASVATEKDPAASAKPQVEDWSAKTQVEEQSAKPQVEGQSAKHQVEDQSVKPQVESQSAKCQVEDQSAKPLVENQSAKPQAENQSAKPQAEDRSHNFPPIGTSCEHKVPQETPATIGAASAIANADSEEGAKSQDVAPPRTSSIPELWRRDPLNKKVILLVQFLLQRYQKKEPITKADMLKFVIKKYKYHFNEIIKRASDHMELAFGVDLKEVDPIRHCYTLVNKLNLSSDGTMNDEENMPKTGLLMIVLGVIFMKGNCASEEEIWEVLNMMGVHADRKHFIYGEPRKVITEDLVQLNYLEYRQVRHSEPPRYEFLWGPKAKAETSKMRVLEFLAKVHDTVPSAFPFWYEEALRDEEERAQARAAARARTTAVVSVRFRNGNFYP</sequence>
<dbReference type="GO" id="GO:0000122">
    <property type="term" value="P:negative regulation of transcription by RNA polymerase II"/>
    <property type="evidence" value="ECO:0007669"/>
    <property type="project" value="TreeGrafter"/>
</dbReference>
<dbReference type="InterPro" id="IPR002190">
    <property type="entry name" value="MHD_dom"/>
</dbReference>
<dbReference type="GeneID" id="103127157"/>
<dbReference type="FunFam" id="1.10.10.1200:FF:000007">
    <property type="entry name" value="Melanoma-associated antigen C2"/>
    <property type="match status" value="1"/>
</dbReference>
<dbReference type="eggNOG" id="KOG4562">
    <property type="taxonomic scope" value="Eukaryota"/>
</dbReference>
<reference evidence="4" key="1">
    <citation type="submission" date="2025-08" db="UniProtKB">
        <authorList>
            <consortium name="RefSeq"/>
        </authorList>
    </citation>
    <scope>IDENTIFICATION</scope>
</reference>
<protein>
    <submittedName>
        <fullName evidence="4">Melanoma-associated antigen B18-like</fullName>
    </submittedName>
</protein>
<accession>A0A1S3ANR0</accession>
<feature type="region of interest" description="Disordered" evidence="1">
    <location>
        <begin position="1"/>
        <end position="135"/>
    </location>
</feature>
<dbReference type="Pfam" id="PF01454">
    <property type="entry name" value="MAGE"/>
    <property type="match status" value="1"/>
</dbReference>
<dbReference type="GO" id="GO:0005634">
    <property type="term" value="C:nucleus"/>
    <property type="evidence" value="ECO:0007669"/>
    <property type="project" value="TreeGrafter"/>
</dbReference>
<dbReference type="RefSeq" id="XP_007538112.1">
    <property type="nucleotide sequence ID" value="XM_007538050.2"/>
</dbReference>
<dbReference type="SMART" id="SM01373">
    <property type="entry name" value="MAGE"/>
    <property type="match status" value="1"/>
</dbReference>
<dbReference type="Pfam" id="PF12440">
    <property type="entry name" value="MAGE_N"/>
    <property type="match status" value="1"/>
</dbReference>
<dbReference type="InterPro" id="IPR041898">
    <property type="entry name" value="MAGE_WH1"/>
</dbReference>
<evidence type="ECO:0000313" key="3">
    <source>
        <dbReference type="Proteomes" id="UP001652624"/>
    </source>
</evidence>
<dbReference type="FunCoup" id="A0A1S3ANR0">
    <property type="interactions" value="64"/>
</dbReference>
<gene>
    <name evidence="4" type="primary">LOC103127157</name>
</gene>
<keyword evidence="3" id="KW-1185">Reference proteome</keyword>
<dbReference type="InterPro" id="IPR021072">
    <property type="entry name" value="MAGE_N"/>
</dbReference>
<organism evidence="3 4">
    <name type="scientific">Erinaceus europaeus</name>
    <name type="common">Western European hedgehog</name>
    <dbReference type="NCBI Taxonomy" id="9365"/>
    <lineage>
        <taxon>Eukaryota</taxon>
        <taxon>Metazoa</taxon>
        <taxon>Chordata</taxon>
        <taxon>Craniata</taxon>
        <taxon>Vertebrata</taxon>
        <taxon>Euteleostomi</taxon>
        <taxon>Mammalia</taxon>
        <taxon>Eutheria</taxon>
        <taxon>Laurasiatheria</taxon>
        <taxon>Eulipotyphla</taxon>
        <taxon>Erinaceidae</taxon>
        <taxon>Erinaceinae</taxon>
        <taxon>Erinaceus</taxon>
    </lineage>
</organism>
<evidence type="ECO:0000313" key="4">
    <source>
        <dbReference type="RefSeq" id="XP_007538112.1"/>
    </source>
</evidence>
<dbReference type="OrthoDB" id="9663314at2759"/>
<dbReference type="InterPro" id="IPR041899">
    <property type="entry name" value="MAGE_WH2"/>
</dbReference>
<evidence type="ECO:0000259" key="2">
    <source>
        <dbReference type="PROSITE" id="PS50838"/>
    </source>
</evidence>
<dbReference type="Gene3D" id="1.10.10.1210">
    <property type="entry name" value="MAGE homology domain, winged helix WH2 motif"/>
    <property type="match status" value="1"/>
</dbReference>
<dbReference type="InParanoid" id="A0A1S3ANR0"/>
<dbReference type="InterPro" id="IPR037445">
    <property type="entry name" value="MAGE"/>
</dbReference>
<dbReference type="AlphaFoldDB" id="A0A1S3ANR0"/>
<feature type="compositionally biased region" description="Polar residues" evidence="1">
    <location>
        <begin position="101"/>
        <end position="115"/>
    </location>
</feature>
<name>A0A1S3ANR0_ERIEU</name>
<feature type="compositionally biased region" description="Polar residues" evidence="1">
    <location>
        <begin position="78"/>
        <end position="88"/>
    </location>
</feature>
<dbReference type="FunFam" id="1.10.10.1210:FF:000001">
    <property type="entry name" value="melanoma-associated antigen D1"/>
    <property type="match status" value="1"/>
</dbReference>
<feature type="domain" description="MAGE" evidence="2">
    <location>
        <begin position="181"/>
        <end position="380"/>
    </location>
</feature>
<feature type="compositionally biased region" description="Basic and acidic residues" evidence="1">
    <location>
        <begin position="45"/>
        <end position="59"/>
    </location>
</feature>
<evidence type="ECO:0000256" key="1">
    <source>
        <dbReference type="SAM" id="MobiDB-lite"/>
    </source>
</evidence>
<feature type="compositionally biased region" description="Basic and acidic residues" evidence="1">
    <location>
        <begin position="10"/>
        <end position="24"/>
    </location>
</feature>
<feature type="compositionally biased region" description="Polar residues" evidence="1">
    <location>
        <begin position="60"/>
        <end position="70"/>
    </location>
</feature>
<dbReference type="PANTHER" id="PTHR11736:SF23">
    <property type="entry name" value="MELANOMA-ASSOCIATED ANTIGEN B18"/>
    <property type="match status" value="1"/>
</dbReference>
<dbReference type="PANTHER" id="PTHR11736">
    <property type="entry name" value="MELANOMA-ASSOCIATED ANTIGEN MAGE ANTIGEN"/>
    <property type="match status" value="1"/>
</dbReference>
<dbReference type="STRING" id="9365.ENSEEUP00000013961"/>
<dbReference type="Proteomes" id="UP001652624">
    <property type="component" value="Chromosome X"/>
</dbReference>
<dbReference type="Gene3D" id="1.10.10.1200">
    <property type="entry name" value="MAGE homology domain, winged helix WH1 motif"/>
    <property type="match status" value="1"/>
</dbReference>